<organism evidence="6 8">
    <name type="scientific">Dracunculus medinensis</name>
    <name type="common">Guinea worm</name>
    <dbReference type="NCBI Taxonomy" id="318479"/>
    <lineage>
        <taxon>Eukaryota</taxon>
        <taxon>Metazoa</taxon>
        <taxon>Ecdysozoa</taxon>
        <taxon>Nematoda</taxon>
        <taxon>Chromadorea</taxon>
        <taxon>Rhabditida</taxon>
        <taxon>Spirurina</taxon>
        <taxon>Dracunculoidea</taxon>
        <taxon>Dracunculidae</taxon>
        <taxon>Dracunculus</taxon>
    </lineage>
</organism>
<dbReference type="AlphaFoldDB" id="A0A0N4U232"/>
<dbReference type="OrthoDB" id="48651at2759"/>
<dbReference type="SMART" id="SM00360">
    <property type="entry name" value="RRM"/>
    <property type="match status" value="1"/>
</dbReference>
<evidence type="ECO:0000256" key="3">
    <source>
        <dbReference type="SAM" id="MobiDB-lite"/>
    </source>
</evidence>
<dbReference type="WBParaSite" id="DME_0000070701-mRNA-1">
    <property type="protein sequence ID" value="DME_0000070701-mRNA-1"/>
    <property type="gene ID" value="DME_0000070701"/>
</dbReference>
<keyword evidence="7" id="KW-1185">Reference proteome</keyword>
<evidence type="ECO:0000256" key="1">
    <source>
        <dbReference type="ARBA" id="ARBA00022884"/>
    </source>
</evidence>
<protein>
    <submittedName>
        <fullName evidence="8">RRM domain-containing protein</fullName>
    </submittedName>
</protein>
<accession>A0A0N4U232</accession>
<dbReference type="STRING" id="318479.A0A0N4U232"/>
<name>A0A0N4U232_DRAME</name>
<dbReference type="PANTHER" id="PTHR23236:SF11">
    <property type="entry name" value="EUKARYOTIC TRANSLATION INITIATION FACTOR 4H"/>
    <property type="match status" value="1"/>
</dbReference>
<dbReference type="Proteomes" id="UP000274756">
    <property type="component" value="Unassembled WGS sequence"/>
</dbReference>
<dbReference type="InterPro" id="IPR000504">
    <property type="entry name" value="RRM_dom"/>
</dbReference>
<dbReference type="EMBL" id="UYYG01001151">
    <property type="protein sequence ID" value="VDN55094.1"/>
    <property type="molecule type" value="Genomic_DNA"/>
</dbReference>
<reference evidence="5 7" key="2">
    <citation type="submission" date="2018-11" db="EMBL/GenBank/DDBJ databases">
        <authorList>
            <consortium name="Pathogen Informatics"/>
        </authorList>
    </citation>
    <scope>NUCLEOTIDE SEQUENCE [LARGE SCALE GENOMIC DNA]</scope>
</reference>
<evidence type="ECO:0000259" key="4">
    <source>
        <dbReference type="PROSITE" id="PS50102"/>
    </source>
</evidence>
<feature type="domain" description="RRM" evidence="4">
    <location>
        <begin position="1"/>
        <end position="87"/>
    </location>
</feature>
<feature type="region of interest" description="Disordered" evidence="3">
    <location>
        <begin position="86"/>
        <end position="202"/>
    </location>
</feature>
<feature type="compositionally biased region" description="Basic and acidic residues" evidence="3">
    <location>
        <begin position="179"/>
        <end position="192"/>
    </location>
</feature>
<feature type="compositionally biased region" description="Basic residues" evidence="3">
    <location>
        <begin position="139"/>
        <end position="148"/>
    </location>
</feature>
<dbReference type="PROSITE" id="PS50102">
    <property type="entry name" value="RRM"/>
    <property type="match status" value="1"/>
</dbReference>
<feature type="compositionally biased region" description="Basic and acidic residues" evidence="3">
    <location>
        <begin position="86"/>
        <end position="95"/>
    </location>
</feature>
<evidence type="ECO:0000313" key="6">
    <source>
        <dbReference type="Proteomes" id="UP000038040"/>
    </source>
</evidence>
<keyword evidence="1 2" id="KW-0694">RNA-binding</keyword>
<gene>
    <name evidence="5" type="ORF">DME_LOCUS5067</name>
</gene>
<sequence length="202" mass="23056">MFFTRFTCKTFDRGPKVIPEEGPYKAFVGNLPYDCIREVRMMRDHESDRFKGFAYVEFGTKSDLQTALELNGTLYGGQALRVDIADAPRSRDGRGSRVGPRGSRGAYNRGSSGGESFRSGRGNFDNDSYRGGNRGNFIRGRRAFRGRRSNADSEFIAHPNDPTRPRLNLQPPITDPEELERRRKKDEEETKRRQAHIFGLKE</sequence>
<dbReference type="SUPFAM" id="SSF54928">
    <property type="entry name" value="RNA-binding domain, RBD"/>
    <property type="match status" value="1"/>
</dbReference>
<evidence type="ECO:0000256" key="2">
    <source>
        <dbReference type="PROSITE-ProRule" id="PRU00176"/>
    </source>
</evidence>
<dbReference type="Proteomes" id="UP000038040">
    <property type="component" value="Unplaced"/>
</dbReference>
<dbReference type="InterPro" id="IPR035979">
    <property type="entry name" value="RBD_domain_sf"/>
</dbReference>
<dbReference type="GO" id="GO:0003723">
    <property type="term" value="F:RNA binding"/>
    <property type="evidence" value="ECO:0007669"/>
    <property type="project" value="UniProtKB-UniRule"/>
</dbReference>
<evidence type="ECO:0000313" key="8">
    <source>
        <dbReference type="WBParaSite" id="DME_0000070701-mRNA-1"/>
    </source>
</evidence>
<dbReference type="PANTHER" id="PTHR23236">
    <property type="entry name" value="EUKARYOTIC TRANSLATION INITIATION FACTOR 4B/4H"/>
    <property type="match status" value="1"/>
</dbReference>
<reference evidence="8" key="1">
    <citation type="submission" date="2017-02" db="UniProtKB">
        <authorList>
            <consortium name="WormBaseParasite"/>
        </authorList>
    </citation>
    <scope>IDENTIFICATION</scope>
</reference>
<dbReference type="Gene3D" id="3.30.70.330">
    <property type="match status" value="1"/>
</dbReference>
<evidence type="ECO:0000313" key="5">
    <source>
        <dbReference type="EMBL" id="VDN55094.1"/>
    </source>
</evidence>
<dbReference type="Pfam" id="PF00076">
    <property type="entry name" value="RRM_1"/>
    <property type="match status" value="1"/>
</dbReference>
<proteinExistence type="predicted"/>
<dbReference type="InterPro" id="IPR012677">
    <property type="entry name" value="Nucleotide-bd_a/b_plait_sf"/>
</dbReference>
<evidence type="ECO:0000313" key="7">
    <source>
        <dbReference type="Proteomes" id="UP000274756"/>
    </source>
</evidence>